<dbReference type="Proteomes" id="UP000593875">
    <property type="component" value="Chromosome"/>
</dbReference>
<dbReference type="SUPFAM" id="SSF56219">
    <property type="entry name" value="DNase I-like"/>
    <property type="match status" value="1"/>
</dbReference>
<dbReference type="AlphaFoldDB" id="A0A7L9U443"/>
<evidence type="ECO:0000313" key="2">
    <source>
        <dbReference type="EMBL" id="QOL49189.1"/>
    </source>
</evidence>
<keyword evidence="3" id="KW-1185">Reference proteome</keyword>
<accession>A0A7L9U443</accession>
<dbReference type="RefSeq" id="WP_193686231.1">
    <property type="nucleotide sequence ID" value="NZ_CP062941.1"/>
</dbReference>
<name>A0A7L9U443_9BURK</name>
<dbReference type="InterPro" id="IPR036691">
    <property type="entry name" value="Endo/exonu/phosph_ase_sf"/>
</dbReference>
<dbReference type="InterPro" id="IPR005135">
    <property type="entry name" value="Endo/exonuclease/phosphatase"/>
</dbReference>
<dbReference type="KEGG" id="mlir:LPB04_20065"/>
<reference evidence="2 3" key="1">
    <citation type="submission" date="2020-10" db="EMBL/GenBank/DDBJ databases">
        <title>Genome sequencing of Massilia sp. LPB0304.</title>
        <authorList>
            <person name="Kim J."/>
        </authorList>
    </citation>
    <scope>NUCLEOTIDE SEQUENCE [LARGE SCALE GENOMIC DNA]</scope>
    <source>
        <strain evidence="2 3">LPB0304</strain>
    </source>
</reference>
<evidence type="ECO:0000259" key="1">
    <source>
        <dbReference type="Pfam" id="PF03372"/>
    </source>
</evidence>
<gene>
    <name evidence="2" type="ORF">LPB04_20065</name>
</gene>
<dbReference type="GO" id="GO:0003824">
    <property type="term" value="F:catalytic activity"/>
    <property type="evidence" value="ECO:0007669"/>
    <property type="project" value="InterPro"/>
</dbReference>
<dbReference type="EMBL" id="CP062941">
    <property type="protein sequence ID" value="QOL49189.1"/>
    <property type="molecule type" value="Genomic_DNA"/>
</dbReference>
<protein>
    <recommendedName>
        <fullName evidence="1">Endonuclease/exonuclease/phosphatase domain-containing protein</fullName>
    </recommendedName>
</protein>
<dbReference type="Gene3D" id="3.60.10.10">
    <property type="entry name" value="Endonuclease/exonuclease/phosphatase"/>
    <property type="match status" value="1"/>
</dbReference>
<sequence length="123" mass="12788">MRRPTASSCTARPWAAPALLLGDFNILPGSPEYARLLAPFEDGTPALSDAWHLAQPGQVHAPTVGLHDDAPGAGPPFTFDHAIVTAGLGARIRQLRVDGVEGGSDHRPLVLELDEGALPANAG</sequence>
<proteinExistence type="predicted"/>
<feature type="domain" description="Endonuclease/exonuclease/phosphatase" evidence="1">
    <location>
        <begin position="16"/>
        <end position="106"/>
    </location>
</feature>
<organism evidence="2 3">
    <name type="scientific">Massilia litorea</name>
    <dbReference type="NCBI Taxonomy" id="2769491"/>
    <lineage>
        <taxon>Bacteria</taxon>
        <taxon>Pseudomonadati</taxon>
        <taxon>Pseudomonadota</taxon>
        <taxon>Betaproteobacteria</taxon>
        <taxon>Burkholderiales</taxon>
        <taxon>Oxalobacteraceae</taxon>
        <taxon>Telluria group</taxon>
        <taxon>Massilia</taxon>
    </lineage>
</organism>
<evidence type="ECO:0000313" key="3">
    <source>
        <dbReference type="Proteomes" id="UP000593875"/>
    </source>
</evidence>
<dbReference type="Pfam" id="PF03372">
    <property type="entry name" value="Exo_endo_phos"/>
    <property type="match status" value="1"/>
</dbReference>